<dbReference type="CDD" id="cd01335">
    <property type="entry name" value="Radical_SAM"/>
    <property type="match status" value="1"/>
</dbReference>
<keyword evidence="2" id="KW-1185">Reference proteome</keyword>
<organism evidence="1 2">
    <name type="scientific">Mariprofundus aestuarium</name>
    <dbReference type="NCBI Taxonomy" id="1921086"/>
    <lineage>
        <taxon>Bacteria</taxon>
        <taxon>Pseudomonadati</taxon>
        <taxon>Pseudomonadota</taxon>
        <taxon>Candidatius Mariprofundia</taxon>
        <taxon>Mariprofundales</taxon>
        <taxon>Mariprofundaceae</taxon>
        <taxon>Mariprofundus</taxon>
    </lineage>
</organism>
<dbReference type="InterPro" id="IPR058240">
    <property type="entry name" value="rSAM_sf"/>
</dbReference>
<proteinExistence type="predicted"/>
<name>A0A2K8L0D1_MARES</name>
<gene>
    <name evidence="1" type="ORF">Ga0123461_2270</name>
</gene>
<sequence>MTYVYPVVSRRAGGVSVGINLNPNNACNWRCAYCQVPDLKRGVAPEIDLALLRSELQTLLDDILNGDFMASRVPEESRNLCDIAISGNGEPTSCRAFDRVIEVVVDVMQAFQLSIPLRLISNGSYVHKQHVQHGLKLMAEFHGEVWIKVDAVSEGSILRINGVKLDAVRLRSQVEAVAALCPSWIQTCLMAWDDQPPSEVEINSYIDFISGLKRDGVDVRGVLLYGLARPSQQEAAVHLKPLDANWMKRMAGRIESKSGLQVRLSL</sequence>
<evidence type="ECO:0000313" key="1">
    <source>
        <dbReference type="EMBL" id="ATX80673.1"/>
    </source>
</evidence>
<dbReference type="AlphaFoldDB" id="A0A2K8L0D1"/>
<accession>A0A2K8L0D1</accession>
<dbReference type="EMBL" id="CP018799">
    <property type="protein sequence ID" value="ATX80673.1"/>
    <property type="molecule type" value="Genomic_DNA"/>
</dbReference>
<dbReference type="KEGG" id="maes:Ga0123461_2270"/>
<protein>
    <recommendedName>
        <fullName evidence="3">Wyosine [tRNA(Phe)-imidazoG37] synthetase, radical SAM superfamily</fullName>
    </recommendedName>
</protein>
<dbReference type="Proteomes" id="UP000231701">
    <property type="component" value="Chromosome"/>
</dbReference>
<evidence type="ECO:0008006" key="3">
    <source>
        <dbReference type="Google" id="ProtNLM"/>
    </source>
</evidence>
<dbReference type="InterPro" id="IPR013785">
    <property type="entry name" value="Aldolase_TIM"/>
</dbReference>
<dbReference type="Gene3D" id="3.20.20.70">
    <property type="entry name" value="Aldolase class I"/>
    <property type="match status" value="1"/>
</dbReference>
<evidence type="ECO:0000313" key="2">
    <source>
        <dbReference type="Proteomes" id="UP000231701"/>
    </source>
</evidence>
<dbReference type="SUPFAM" id="SSF102114">
    <property type="entry name" value="Radical SAM enzymes"/>
    <property type="match status" value="1"/>
</dbReference>
<reference evidence="1 2" key="1">
    <citation type="submission" date="2016-12" db="EMBL/GenBank/DDBJ databases">
        <title>Isolation and genomic insights into novel planktonic Zetaproteobacteria from stratified waters of the Chesapeake Bay.</title>
        <authorList>
            <person name="McAllister S.M."/>
            <person name="Kato S."/>
            <person name="Chan C.S."/>
            <person name="Chiu B.K."/>
            <person name="Field E.K."/>
        </authorList>
    </citation>
    <scope>NUCLEOTIDE SEQUENCE [LARGE SCALE GENOMIC DNA]</scope>
    <source>
        <strain evidence="1 2">CP-5</strain>
    </source>
</reference>